<evidence type="ECO:0000313" key="4">
    <source>
        <dbReference type="Proteomes" id="UP000186817"/>
    </source>
</evidence>
<gene>
    <name evidence="3" type="ORF">AK812_SmicGene14369</name>
</gene>
<evidence type="ECO:0000256" key="2">
    <source>
        <dbReference type="SAM" id="Phobius"/>
    </source>
</evidence>
<proteinExistence type="predicted"/>
<protein>
    <submittedName>
        <fullName evidence="3">Uncharacterized protein</fullName>
    </submittedName>
</protein>
<keyword evidence="4" id="KW-1185">Reference proteome</keyword>
<accession>A0A1Q9E5Q7</accession>
<keyword evidence="2" id="KW-1133">Transmembrane helix</keyword>
<feature type="region of interest" description="Disordered" evidence="1">
    <location>
        <begin position="1"/>
        <end position="32"/>
    </location>
</feature>
<sequence>MHHAARDLPKLEPVLLTPGHRHPKRHGVTAATRPARERALLPMLSLCVSFLMGMVKLKEMMLYLGIRKLMEDLASKIEREGHDAKDKDIEYFDSSLAAVRRHAICVKISMVLMAGALFTACFTLYAVLSCSGGIRSLAGCIDIPD</sequence>
<dbReference type="Proteomes" id="UP000186817">
    <property type="component" value="Unassembled WGS sequence"/>
</dbReference>
<keyword evidence="2" id="KW-0472">Membrane</keyword>
<feature type="compositionally biased region" description="Basic and acidic residues" evidence="1">
    <location>
        <begin position="1"/>
        <end position="10"/>
    </location>
</feature>
<evidence type="ECO:0000256" key="1">
    <source>
        <dbReference type="SAM" id="MobiDB-lite"/>
    </source>
</evidence>
<organism evidence="3 4">
    <name type="scientific">Symbiodinium microadriaticum</name>
    <name type="common">Dinoflagellate</name>
    <name type="synonym">Zooxanthella microadriatica</name>
    <dbReference type="NCBI Taxonomy" id="2951"/>
    <lineage>
        <taxon>Eukaryota</taxon>
        <taxon>Sar</taxon>
        <taxon>Alveolata</taxon>
        <taxon>Dinophyceae</taxon>
        <taxon>Suessiales</taxon>
        <taxon>Symbiodiniaceae</taxon>
        <taxon>Symbiodinium</taxon>
    </lineage>
</organism>
<feature type="transmembrane region" description="Helical" evidence="2">
    <location>
        <begin position="110"/>
        <end position="128"/>
    </location>
</feature>
<evidence type="ECO:0000313" key="3">
    <source>
        <dbReference type="EMBL" id="OLQ02755.1"/>
    </source>
</evidence>
<comment type="caution">
    <text evidence="3">The sequence shown here is derived from an EMBL/GenBank/DDBJ whole genome shotgun (WGS) entry which is preliminary data.</text>
</comment>
<dbReference type="AlphaFoldDB" id="A0A1Q9E5Q7"/>
<reference evidence="3 4" key="1">
    <citation type="submission" date="2016-02" db="EMBL/GenBank/DDBJ databases">
        <title>Genome analysis of coral dinoflagellate symbionts highlights evolutionary adaptations to a symbiotic lifestyle.</title>
        <authorList>
            <person name="Aranda M."/>
            <person name="Li Y."/>
            <person name="Liew Y.J."/>
            <person name="Baumgarten S."/>
            <person name="Simakov O."/>
            <person name="Wilson M."/>
            <person name="Piel J."/>
            <person name="Ashoor H."/>
            <person name="Bougouffa S."/>
            <person name="Bajic V.B."/>
            <person name="Ryu T."/>
            <person name="Ravasi T."/>
            <person name="Bayer T."/>
            <person name="Micklem G."/>
            <person name="Kim H."/>
            <person name="Bhak J."/>
            <person name="Lajeunesse T.C."/>
            <person name="Voolstra C.R."/>
        </authorList>
    </citation>
    <scope>NUCLEOTIDE SEQUENCE [LARGE SCALE GENOMIC DNA]</scope>
    <source>
        <strain evidence="3 4">CCMP2467</strain>
    </source>
</reference>
<keyword evidence="2" id="KW-0812">Transmembrane</keyword>
<name>A0A1Q9E5Q7_SYMMI</name>
<dbReference type="EMBL" id="LSRX01000255">
    <property type="protein sequence ID" value="OLQ02755.1"/>
    <property type="molecule type" value="Genomic_DNA"/>
</dbReference>